<dbReference type="InterPro" id="IPR013249">
    <property type="entry name" value="RNA_pol_sigma70_r4_t2"/>
</dbReference>
<dbReference type="InterPro" id="IPR039425">
    <property type="entry name" value="RNA_pol_sigma-70-like"/>
</dbReference>
<evidence type="ECO:0000256" key="5">
    <source>
        <dbReference type="ARBA" id="ARBA00023163"/>
    </source>
</evidence>
<feature type="domain" description="RNA polymerase sigma-70 region 2" evidence="6">
    <location>
        <begin position="41"/>
        <end position="103"/>
    </location>
</feature>
<dbReference type="Proteomes" id="UP000192591">
    <property type="component" value="Unassembled WGS sequence"/>
</dbReference>
<evidence type="ECO:0000313" key="8">
    <source>
        <dbReference type="EMBL" id="OQO89535.1"/>
    </source>
</evidence>
<name>A0A1V8ZXA8_SACPI</name>
<keyword evidence="9" id="KW-1185">Reference proteome</keyword>
<dbReference type="AlphaFoldDB" id="A0A1V8ZXA8"/>
<keyword evidence="5" id="KW-0804">Transcription</keyword>
<dbReference type="NCBIfam" id="TIGR02937">
    <property type="entry name" value="sigma70-ECF"/>
    <property type="match status" value="1"/>
</dbReference>
<proteinExistence type="inferred from homology"/>
<gene>
    <name evidence="8" type="ORF">B1813_21645</name>
</gene>
<dbReference type="InterPro" id="IPR036388">
    <property type="entry name" value="WH-like_DNA-bd_sf"/>
</dbReference>
<dbReference type="GO" id="GO:0003677">
    <property type="term" value="F:DNA binding"/>
    <property type="evidence" value="ECO:0007669"/>
    <property type="project" value="UniProtKB-KW"/>
</dbReference>
<keyword evidence="3" id="KW-0731">Sigma factor</keyword>
<evidence type="ECO:0000259" key="6">
    <source>
        <dbReference type="Pfam" id="PF04542"/>
    </source>
</evidence>
<dbReference type="RefSeq" id="WP_081195063.1">
    <property type="nucleotide sequence ID" value="NZ_MWIH01000009.1"/>
</dbReference>
<evidence type="ECO:0000313" key="9">
    <source>
        <dbReference type="Proteomes" id="UP000192591"/>
    </source>
</evidence>
<comment type="caution">
    <text evidence="8">The sequence shown here is derived from an EMBL/GenBank/DDBJ whole genome shotgun (WGS) entry which is preliminary data.</text>
</comment>
<feature type="domain" description="RNA polymerase sigma factor 70 region 4 type 2" evidence="7">
    <location>
        <begin position="138"/>
        <end position="189"/>
    </location>
</feature>
<protein>
    <submittedName>
        <fullName evidence="8">RNA polymerase subunit sigma</fullName>
    </submittedName>
</protein>
<comment type="similarity">
    <text evidence="1">Belongs to the sigma-70 factor family. ECF subfamily.</text>
</comment>
<accession>A0A1V8ZXA8</accession>
<keyword evidence="2" id="KW-0805">Transcription regulation</keyword>
<dbReference type="EMBL" id="MWIH01000009">
    <property type="protein sequence ID" value="OQO89535.1"/>
    <property type="molecule type" value="Genomic_DNA"/>
</dbReference>
<dbReference type="GO" id="GO:0006352">
    <property type="term" value="P:DNA-templated transcription initiation"/>
    <property type="evidence" value="ECO:0007669"/>
    <property type="project" value="InterPro"/>
</dbReference>
<dbReference type="InterPro" id="IPR013325">
    <property type="entry name" value="RNA_pol_sigma_r2"/>
</dbReference>
<dbReference type="STRING" id="1962155.B1813_21645"/>
<reference evidence="8 9" key="1">
    <citation type="submission" date="2017-02" db="EMBL/GenBank/DDBJ databases">
        <title>Draft genome of Saccharomonospora sp. 154.</title>
        <authorList>
            <person name="Alonso-Carmona G.S."/>
            <person name="De La Haba R."/>
            <person name="Vera-Gargallo B."/>
            <person name="Sandoval-Trujillo A.H."/>
            <person name="Ramirez-Duran N."/>
            <person name="Ventosa A."/>
        </authorList>
    </citation>
    <scope>NUCLEOTIDE SEQUENCE [LARGE SCALE GENOMIC DNA]</scope>
    <source>
        <strain evidence="8 9">LRS4.154</strain>
    </source>
</reference>
<dbReference type="Gene3D" id="1.10.1740.10">
    <property type="match status" value="1"/>
</dbReference>
<dbReference type="SUPFAM" id="SSF88946">
    <property type="entry name" value="Sigma2 domain of RNA polymerase sigma factors"/>
    <property type="match status" value="1"/>
</dbReference>
<keyword evidence="4" id="KW-0238">DNA-binding</keyword>
<dbReference type="InterPro" id="IPR014284">
    <property type="entry name" value="RNA_pol_sigma-70_dom"/>
</dbReference>
<dbReference type="SUPFAM" id="SSF88659">
    <property type="entry name" value="Sigma3 and sigma4 domains of RNA polymerase sigma factors"/>
    <property type="match status" value="1"/>
</dbReference>
<evidence type="ECO:0000256" key="1">
    <source>
        <dbReference type="ARBA" id="ARBA00010641"/>
    </source>
</evidence>
<dbReference type="GO" id="GO:0016987">
    <property type="term" value="F:sigma factor activity"/>
    <property type="evidence" value="ECO:0007669"/>
    <property type="project" value="UniProtKB-KW"/>
</dbReference>
<evidence type="ECO:0000259" key="7">
    <source>
        <dbReference type="Pfam" id="PF08281"/>
    </source>
</evidence>
<dbReference type="InterPro" id="IPR007627">
    <property type="entry name" value="RNA_pol_sigma70_r2"/>
</dbReference>
<dbReference type="PANTHER" id="PTHR43133">
    <property type="entry name" value="RNA POLYMERASE ECF-TYPE SIGMA FACTO"/>
    <property type="match status" value="1"/>
</dbReference>
<dbReference type="CDD" id="cd06171">
    <property type="entry name" value="Sigma70_r4"/>
    <property type="match status" value="1"/>
</dbReference>
<dbReference type="PANTHER" id="PTHR43133:SF58">
    <property type="entry name" value="ECF RNA POLYMERASE SIGMA FACTOR SIGD"/>
    <property type="match status" value="1"/>
</dbReference>
<dbReference type="Pfam" id="PF08281">
    <property type="entry name" value="Sigma70_r4_2"/>
    <property type="match status" value="1"/>
</dbReference>
<dbReference type="Pfam" id="PF04542">
    <property type="entry name" value="Sigma70_r2"/>
    <property type="match status" value="1"/>
</dbReference>
<dbReference type="InterPro" id="IPR013324">
    <property type="entry name" value="RNA_pol_sigma_r3/r4-like"/>
</dbReference>
<evidence type="ECO:0000256" key="2">
    <source>
        <dbReference type="ARBA" id="ARBA00023015"/>
    </source>
</evidence>
<organism evidence="8 9">
    <name type="scientific">Saccharomonospora piscinae</name>
    <dbReference type="NCBI Taxonomy" id="687388"/>
    <lineage>
        <taxon>Bacteria</taxon>
        <taxon>Bacillati</taxon>
        <taxon>Actinomycetota</taxon>
        <taxon>Actinomycetes</taxon>
        <taxon>Pseudonocardiales</taxon>
        <taxon>Pseudonocardiaceae</taxon>
        <taxon>Saccharomonospora</taxon>
    </lineage>
</organism>
<evidence type="ECO:0000256" key="3">
    <source>
        <dbReference type="ARBA" id="ARBA00023082"/>
    </source>
</evidence>
<dbReference type="NCBIfam" id="NF007230">
    <property type="entry name" value="PRK09648.1"/>
    <property type="match status" value="1"/>
</dbReference>
<dbReference type="Gene3D" id="1.10.10.10">
    <property type="entry name" value="Winged helix-like DNA-binding domain superfamily/Winged helix DNA-binding domain"/>
    <property type="match status" value="1"/>
</dbReference>
<sequence length="198" mass="21727">MDSVVPAQREELTTARIDPIVRDAAEGDAHAVHVLATMITPVVTRYCRAKLGRRDFGYISADDVAQDICVAVLQALPQYRDRGGSFLFLVRAIASNKVADAFRLVARERSLPTPVVPDTFDDGNEPEHHLLNAEAGDRLHDLLGQLSPLQHDIVVLRVVVGLSARETANVLGLSPANVRTSQHRALARLRRSTTPEAW</sequence>
<evidence type="ECO:0000256" key="4">
    <source>
        <dbReference type="ARBA" id="ARBA00023125"/>
    </source>
</evidence>